<evidence type="ECO:0000313" key="11">
    <source>
        <dbReference type="Proteomes" id="UP000008549"/>
    </source>
</evidence>
<dbReference type="STRING" id="6238.A8WQA4"/>
<dbReference type="CTD" id="8578129"/>
<dbReference type="PANTHER" id="PTHR24300:SF81">
    <property type="entry name" value="CYTOCHROME P450 FAMILY"/>
    <property type="match status" value="1"/>
</dbReference>
<dbReference type="CDD" id="cd20617">
    <property type="entry name" value="CYP1_2-like"/>
    <property type="match status" value="1"/>
</dbReference>
<keyword evidence="9" id="KW-0732">Signal</keyword>
<evidence type="ECO:0000313" key="12">
    <source>
        <dbReference type="WormBase" id="CBG01385"/>
    </source>
</evidence>
<dbReference type="InterPro" id="IPR017972">
    <property type="entry name" value="Cyt_P450_CS"/>
</dbReference>
<evidence type="ECO:0000313" key="10">
    <source>
        <dbReference type="EMBL" id="CAP22662.1"/>
    </source>
</evidence>
<dbReference type="GO" id="GO:0006082">
    <property type="term" value="P:organic acid metabolic process"/>
    <property type="evidence" value="ECO:0000318"/>
    <property type="project" value="GO_Central"/>
</dbReference>
<dbReference type="PROSITE" id="PS00086">
    <property type="entry name" value="CYTOCHROME_P450"/>
    <property type="match status" value="1"/>
</dbReference>
<comment type="similarity">
    <text evidence="2 8">Belongs to the cytochrome P450 family.</text>
</comment>
<dbReference type="InterPro" id="IPR036396">
    <property type="entry name" value="Cyt_P450_sf"/>
</dbReference>
<dbReference type="Gene3D" id="1.10.630.10">
    <property type="entry name" value="Cytochrome P450"/>
    <property type="match status" value="1"/>
</dbReference>
<keyword evidence="7 8" id="KW-0349">Heme</keyword>
<feature type="chain" id="PRO_5002729359" evidence="9">
    <location>
        <begin position="19"/>
        <end position="516"/>
    </location>
</feature>
<reference evidence="10 11" key="2">
    <citation type="journal article" date="2011" name="PLoS Genet.">
        <title>Caenorhabditis briggsae recombinant inbred line genotypes reveal inter-strain incompatibility and the evolution of recombination.</title>
        <authorList>
            <person name="Ross J.A."/>
            <person name="Koboldt D.C."/>
            <person name="Staisch J.E."/>
            <person name="Chamberlin H.M."/>
            <person name="Gupta B.P."/>
            <person name="Miller R.D."/>
            <person name="Baird S.E."/>
            <person name="Haag E.S."/>
        </authorList>
    </citation>
    <scope>NUCLEOTIDE SEQUENCE [LARGE SCALE GENOMIC DNA]</scope>
    <source>
        <strain evidence="10 11">AF16</strain>
    </source>
</reference>
<protein>
    <submittedName>
        <fullName evidence="10">Protein CBG01385</fullName>
    </submittedName>
</protein>
<evidence type="ECO:0000256" key="3">
    <source>
        <dbReference type="ARBA" id="ARBA00022723"/>
    </source>
</evidence>
<evidence type="ECO:0000256" key="1">
    <source>
        <dbReference type="ARBA" id="ARBA00001971"/>
    </source>
</evidence>
<keyword evidence="11" id="KW-1185">Reference proteome</keyword>
<name>A8WQA4_CAEBR</name>
<dbReference type="PRINTS" id="PR00463">
    <property type="entry name" value="EP450I"/>
</dbReference>
<dbReference type="RefSeq" id="XP_002636134.1">
    <property type="nucleotide sequence ID" value="XM_002636088.1"/>
</dbReference>
<dbReference type="SUPFAM" id="SSF48264">
    <property type="entry name" value="Cytochrome P450"/>
    <property type="match status" value="1"/>
</dbReference>
<feature type="signal peptide" evidence="9">
    <location>
        <begin position="1"/>
        <end position="18"/>
    </location>
</feature>
<evidence type="ECO:0000256" key="4">
    <source>
        <dbReference type="ARBA" id="ARBA00023002"/>
    </source>
</evidence>
<dbReference type="Proteomes" id="UP000008549">
    <property type="component" value="Unassembled WGS sequence"/>
</dbReference>
<dbReference type="EMBL" id="HE601256">
    <property type="protein sequence ID" value="CAP22662.1"/>
    <property type="molecule type" value="Genomic_DNA"/>
</dbReference>
<evidence type="ECO:0000256" key="2">
    <source>
        <dbReference type="ARBA" id="ARBA00010617"/>
    </source>
</evidence>
<keyword evidence="3 7" id="KW-0479">Metal-binding</keyword>
<dbReference type="GO" id="GO:0020037">
    <property type="term" value="F:heme binding"/>
    <property type="evidence" value="ECO:0000318"/>
    <property type="project" value="GO_Central"/>
</dbReference>
<gene>
    <name evidence="10 12" type="ORF">CBG01385</name>
    <name evidence="10" type="ORF">CBG_01385</name>
</gene>
<proteinExistence type="inferred from homology"/>
<dbReference type="WormBase" id="CBG01385">
    <property type="protein sequence ID" value="CBP14148"/>
    <property type="gene ID" value="WBGene00024632"/>
</dbReference>
<organism evidence="10 11">
    <name type="scientific">Caenorhabditis briggsae</name>
    <dbReference type="NCBI Taxonomy" id="6238"/>
    <lineage>
        <taxon>Eukaryota</taxon>
        <taxon>Metazoa</taxon>
        <taxon>Ecdysozoa</taxon>
        <taxon>Nematoda</taxon>
        <taxon>Chromadorea</taxon>
        <taxon>Rhabditida</taxon>
        <taxon>Rhabditina</taxon>
        <taxon>Rhabditomorpha</taxon>
        <taxon>Rhabditoidea</taxon>
        <taxon>Rhabditidae</taxon>
        <taxon>Peloderinae</taxon>
        <taxon>Caenorhabditis</taxon>
    </lineage>
</organism>
<dbReference type="GO" id="GO:0005506">
    <property type="term" value="F:iron ion binding"/>
    <property type="evidence" value="ECO:0007669"/>
    <property type="project" value="InterPro"/>
</dbReference>
<dbReference type="InterPro" id="IPR001128">
    <property type="entry name" value="Cyt_P450"/>
</dbReference>
<evidence type="ECO:0000256" key="6">
    <source>
        <dbReference type="ARBA" id="ARBA00023033"/>
    </source>
</evidence>
<evidence type="ECO:0000256" key="5">
    <source>
        <dbReference type="ARBA" id="ARBA00023004"/>
    </source>
</evidence>
<accession>A8WQA4</accession>
<reference evidence="10 11" key="1">
    <citation type="journal article" date="2003" name="PLoS Biol.">
        <title>The genome sequence of Caenorhabditis briggsae: a platform for comparative genomics.</title>
        <authorList>
            <person name="Stein L.D."/>
            <person name="Bao Z."/>
            <person name="Blasiar D."/>
            <person name="Blumenthal T."/>
            <person name="Brent M.R."/>
            <person name="Chen N."/>
            <person name="Chinwalla A."/>
            <person name="Clarke L."/>
            <person name="Clee C."/>
            <person name="Coghlan A."/>
            <person name="Coulson A."/>
            <person name="D'Eustachio P."/>
            <person name="Fitch D.H."/>
            <person name="Fulton L.A."/>
            <person name="Fulton R.E."/>
            <person name="Griffiths-Jones S."/>
            <person name="Harris T.W."/>
            <person name="Hillier L.W."/>
            <person name="Kamath R."/>
            <person name="Kuwabara P.E."/>
            <person name="Mardis E.R."/>
            <person name="Marra M.A."/>
            <person name="Miner T.L."/>
            <person name="Minx P."/>
            <person name="Mullikin J.C."/>
            <person name="Plumb R.W."/>
            <person name="Rogers J."/>
            <person name="Schein J.E."/>
            <person name="Sohrmann M."/>
            <person name="Spieth J."/>
            <person name="Stajich J.E."/>
            <person name="Wei C."/>
            <person name="Willey D."/>
            <person name="Wilson R.K."/>
            <person name="Durbin R."/>
            <person name="Waterston R.H."/>
        </authorList>
    </citation>
    <scope>NUCLEOTIDE SEQUENCE [LARGE SCALE GENOMIC DNA]</scope>
    <source>
        <strain evidence="10 11">AF16</strain>
    </source>
</reference>
<dbReference type="KEGG" id="cbr:CBG_01385"/>
<dbReference type="GO" id="GO:0016712">
    <property type="term" value="F:oxidoreductase activity, acting on paired donors, with incorporation or reduction of molecular oxygen, reduced flavin or flavoprotein as one donor, and incorporation of one atom of oxygen"/>
    <property type="evidence" value="ECO:0000318"/>
    <property type="project" value="GO_Central"/>
</dbReference>
<evidence type="ECO:0000256" key="9">
    <source>
        <dbReference type="SAM" id="SignalP"/>
    </source>
</evidence>
<dbReference type="FunFam" id="1.10.630.10:FF:000036">
    <property type="entry name" value="CYtochrome P450 family"/>
    <property type="match status" value="1"/>
</dbReference>
<dbReference type="Pfam" id="PF00067">
    <property type="entry name" value="p450"/>
    <property type="match status" value="1"/>
</dbReference>
<dbReference type="InterPro" id="IPR050182">
    <property type="entry name" value="Cytochrome_P450_fam2"/>
</dbReference>
<dbReference type="InterPro" id="IPR002401">
    <property type="entry name" value="Cyt_P450_E_grp-I"/>
</dbReference>
<feature type="binding site" description="axial binding residue" evidence="7">
    <location>
        <position position="441"/>
    </location>
    <ligand>
        <name>heme</name>
        <dbReference type="ChEBI" id="CHEBI:30413"/>
    </ligand>
    <ligandPart>
        <name>Fe</name>
        <dbReference type="ChEBI" id="CHEBI:18248"/>
    </ligandPart>
</feature>
<evidence type="ECO:0000256" key="7">
    <source>
        <dbReference type="PIRSR" id="PIRSR602401-1"/>
    </source>
</evidence>
<dbReference type="InParanoid" id="A8WQA4"/>
<comment type="cofactor">
    <cofactor evidence="1 7">
        <name>heme</name>
        <dbReference type="ChEBI" id="CHEBI:30413"/>
    </cofactor>
</comment>
<dbReference type="eggNOG" id="KOG0156">
    <property type="taxonomic scope" value="Eukaryota"/>
</dbReference>
<dbReference type="GO" id="GO:0006805">
    <property type="term" value="P:xenobiotic metabolic process"/>
    <property type="evidence" value="ECO:0000318"/>
    <property type="project" value="GO_Central"/>
</dbReference>
<dbReference type="AlphaFoldDB" id="A8WQA4"/>
<dbReference type="GeneID" id="8578129"/>
<dbReference type="PRINTS" id="PR00385">
    <property type="entry name" value="P450"/>
</dbReference>
<dbReference type="PANTHER" id="PTHR24300">
    <property type="entry name" value="CYTOCHROME P450 508A4-RELATED"/>
    <property type="match status" value="1"/>
</dbReference>
<keyword evidence="6 8" id="KW-0503">Monooxygenase</keyword>
<evidence type="ECO:0000256" key="8">
    <source>
        <dbReference type="RuleBase" id="RU000461"/>
    </source>
</evidence>
<keyword evidence="5 7" id="KW-0408">Iron</keyword>
<dbReference type="GO" id="GO:0005737">
    <property type="term" value="C:cytoplasm"/>
    <property type="evidence" value="ECO:0000318"/>
    <property type="project" value="GO_Central"/>
</dbReference>
<dbReference type="OMA" id="LEWVMAD"/>
<dbReference type="HOGENOM" id="CLU_001570_22_3_1"/>
<keyword evidence="4 8" id="KW-0560">Oxidoreductase</keyword>
<sequence>MILVLIFTTLLAILIVRHYQKVRKLPPGPITLPLIGNNPQIVYYSWKNNGIVPAFEYFRKKYGNVFTLWLGPFPHVSIADFETNHEVFVKNGNRYKDRFLSPIFEELQEDHGLVFANGEKWAELRKFTMVTFRNMGVGNEIMEEKIMEELDARCADLDNEAIDGKTVVEHGKLFELMVGSVINSLLVGNRFGEDNKEEFLHIRHLIETFNEVFTTFDMIMPVWVLKTFFPTRYAIAADGMNAIKDYVGRVAEKRFEEVKSGKYVLEETNPKDYVDAFLIKIQKEKDHPAYTMKSLKYVLLDLWSAGHDTTATTLISGFNQFMHHPEVVRKCREELLRLTDGGSRPLSLKDRADSRYLNATIAEIQRHASILNVNFWKTSDAPTKVNGYELDAGEILTAQMSALHVNEDIFKHAGEFMPERFLENEKLIHQLIPFGIGKRSCVGENLARAELFMHSSSSIIFDSVGLKIIILKEAMARPAKPGKGPDYKYSEISSSGIIFNLTENCPLQLTNFRSAL</sequence>